<evidence type="ECO:0000256" key="13">
    <source>
        <dbReference type="ARBA" id="ARBA00023136"/>
    </source>
</evidence>
<keyword evidence="9 16" id="KW-0430">Lectin</keyword>
<feature type="domain" description="Ricin B lectin" evidence="17">
    <location>
        <begin position="453"/>
        <end position="588"/>
    </location>
</feature>
<evidence type="ECO:0000256" key="14">
    <source>
        <dbReference type="ARBA" id="ARBA00023157"/>
    </source>
</evidence>
<dbReference type="InterPro" id="IPR000772">
    <property type="entry name" value="Ricin_B_lectin"/>
</dbReference>
<evidence type="ECO:0000256" key="7">
    <source>
        <dbReference type="ARBA" id="ARBA00022692"/>
    </source>
</evidence>
<evidence type="ECO:0000256" key="16">
    <source>
        <dbReference type="RuleBase" id="RU361242"/>
    </source>
</evidence>
<evidence type="ECO:0000256" key="15">
    <source>
        <dbReference type="ARBA" id="ARBA00023211"/>
    </source>
</evidence>
<proteinExistence type="inferred from homology"/>
<dbReference type="Gene3D" id="2.80.10.50">
    <property type="match status" value="1"/>
</dbReference>
<evidence type="ECO:0000256" key="1">
    <source>
        <dbReference type="ARBA" id="ARBA00001936"/>
    </source>
</evidence>
<keyword evidence="5 16" id="KW-0328">Glycosyltransferase</keyword>
<dbReference type="InterPro" id="IPR035992">
    <property type="entry name" value="Ricin_B-like_lectins"/>
</dbReference>
<evidence type="ECO:0000256" key="5">
    <source>
        <dbReference type="ARBA" id="ARBA00022676"/>
    </source>
</evidence>
<dbReference type="PROSITE" id="PS50231">
    <property type="entry name" value="RICIN_B_LECTIN"/>
    <property type="match status" value="1"/>
</dbReference>
<evidence type="ECO:0000256" key="3">
    <source>
        <dbReference type="ARBA" id="ARBA00004922"/>
    </source>
</evidence>
<evidence type="ECO:0000256" key="10">
    <source>
        <dbReference type="ARBA" id="ARBA00022968"/>
    </source>
</evidence>
<dbReference type="PANTHER" id="PTHR11675">
    <property type="entry name" value="N-ACETYLGALACTOSAMINYLTRANSFERASE"/>
    <property type="match status" value="1"/>
</dbReference>
<dbReference type="Pfam" id="PF00535">
    <property type="entry name" value="Glycos_transf_2"/>
    <property type="match status" value="1"/>
</dbReference>
<dbReference type="GO" id="GO:0004653">
    <property type="term" value="F:polypeptide N-acetylgalactosaminyltransferase activity"/>
    <property type="evidence" value="ECO:0007669"/>
    <property type="project" value="UniProtKB-ARBA"/>
</dbReference>
<comment type="similarity">
    <text evidence="4 16">Belongs to the glycosyltransferase 2 family. GalNAc-T subfamily.</text>
</comment>
<dbReference type="SUPFAM" id="SSF53448">
    <property type="entry name" value="Nucleotide-diphospho-sugar transferases"/>
    <property type="match status" value="1"/>
</dbReference>
<dbReference type="EC" id="2.4.1.-" evidence="16"/>
<dbReference type="PANTHER" id="PTHR11675:SF118">
    <property type="entry name" value="POLYPEPTIDE N-ACETYLGALACTOSAMINYLTRANSFERASE 3"/>
    <property type="match status" value="1"/>
</dbReference>
<name>A0A0V1M9B4_9BILA</name>
<dbReference type="GO" id="GO:0030246">
    <property type="term" value="F:carbohydrate binding"/>
    <property type="evidence" value="ECO:0007669"/>
    <property type="project" value="UniProtKB-KW"/>
</dbReference>
<dbReference type="CDD" id="cd02510">
    <property type="entry name" value="pp-GalNAc-T"/>
    <property type="match status" value="1"/>
</dbReference>
<dbReference type="InterPro" id="IPR045885">
    <property type="entry name" value="GalNAc-T"/>
</dbReference>
<keyword evidence="13 16" id="KW-0472">Membrane</keyword>
<dbReference type="UniPathway" id="UPA00378"/>
<evidence type="ECO:0000256" key="9">
    <source>
        <dbReference type="ARBA" id="ARBA00022734"/>
    </source>
</evidence>
<dbReference type="SMART" id="SM00458">
    <property type="entry name" value="RICIN"/>
    <property type="match status" value="1"/>
</dbReference>
<dbReference type="GO" id="GO:0000139">
    <property type="term" value="C:Golgi membrane"/>
    <property type="evidence" value="ECO:0007669"/>
    <property type="project" value="UniProtKB-SubCell"/>
</dbReference>
<dbReference type="FunFam" id="3.90.550.10:FF:000021">
    <property type="entry name" value="Polypeptide N-acetylgalactosaminyltransferase"/>
    <property type="match status" value="1"/>
</dbReference>
<keyword evidence="11 16" id="KW-1133">Transmembrane helix</keyword>
<evidence type="ECO:0000313" key="18">
    <source>
        <dbReference type="EMBL" id="KRZ68401.1"/>
    </source>
</evidence>
<protein>
    <recommendedName>
        <fullName evidence="16">Polypeptide N-acetylgalactosaminyltransferase</fullName>
        <ecNumber evidence="16">2.4.1.-</ecNumber>
    </recommendedName>
    <alternativeName>
        <fullName evidence="16">Protein-UDP acetylgalactosaminyltransferase</fullName>
    </alternativeName>
</protein>
<dbReference type="InterPro" id="IPR001173">
    <property type="entry name" value="Glyco_trans_2-like"/>
</dbReference>
<comment type="cofactor">
    <cofactor evidence="1 16">
        <name>Mn(2+)</name>
        <dbReference type="ChEBI" id="CHEBI:29035"/>
    </cofactor>
</comment>
<dbReference type="SUPFAM" id="SSF50370">
    <property type="entry name" value="Ricin B-like lectins"/>
    <property type="match status" value="1"/>
</dbReference>
<evidence type="ECO:0000256" key="6">
    <source>
        <dbReference type="ARBA" id="ARBA00022679"/>
    </source>
</evidence>
<keyword evidence="12 16" id="KW-0333">Golgi apparatus</keyword>
<reference evidence="18 19" key="1">
    <citation type="submission" date="2015-01" db="EMBL/GenBank/DDBJ databases">
        <title>Evolution of Trichinella species and genotypes.</title>
        <authorList>
            <person name="Korhonen P.K."/>
            <person name="Edoardo P."/>
            <person name="Giuseppe L.R."/>
            <person name="Gasser R.B."/>
        </authorList>
    </citation>
    <scope>NUCLEOTIDE SEQUENCE [LARGE SCALE GENOMIC DNA]</scope>
    <source>
        <strain evidence="18">ISS1980</strain>
    </source>
</reference>
<feature type="transmembrane region" description="Helical" evidence="16">
    <location>
        <begin position="12"/>
        <end position="33"/>
    </location>
</feature>
<organism evidence="18 19">
    <name type="scientific">Trichinella papuae</name>
    <dbReference type="NCBI Taxonomy" id="268474"/>
    <lineage>
        <taxon>Eukaryota</taxon>
        <taxon>Metazoa</taxon>
        <taxon>Ecdysozoa</taxon>
        <taxon>Nematoda</taxon>
        <taxon>Enoplea</taxon>
        <taxon>Dorylaimia</taxon>
        <taxon>Trichinellida</taxon>
        <taxon>Trichinellidae</taxon>
        <taxon>Trichinella</taxon>
    </lineage>
</organism>
<dbReference type="GO" id="GO:0006493">
    <property type="term" value="P:protein O-linked glycosylation"/>
    <property type="evidence" value="ECO:0007669"/>
    <property type="project" value="TreeGrafter"/>
</dbReference>
<keyword evidence="14 16" id="KW-1015">Disulfide bond</keyword>
<evidence type="ECO:0000259" key="17">
    <source>
        <dbReference type="SMART" id="SM00458"/>
    </source>
</evidence>
<dbReference type="Proteomes" id="UP000054843">
    <property type="component" value="Unassembled WGS sequence"/>
</dbReference>
<comment type="subcellular location">
    <subcellularLocation>
        <location evidence="2 16">Golgi apparatus membrane</location>
        <topology evidence="2 16">Single-pass type II membrane protein</topology>
    </subcellularLocation>
</comment>
<keyword evidence="7 16" id="KW-0812">Transmembrane</keyword>
<comment type="caution">
    <text evidence="18">The sequence shown here is derived from an EMBL/GenBank/DDBJ whole genome shotgun (WGS) entry which is preliminary data.</text>
</comment>
<gene>
    <name evidence="18" type="primary">gly-6</name>
    <name evidence="18" type="ORF">T10_13338</name>
</gene>
<evidence type="ECO:0000256" key="4">
    <source>
        <dbReference type="ARBA" id="ARBA00005680"/>
    </source>
</evidence>
<dbReference type="InterPro" id="IPR029044">
    <property type="entry name" value="Nucleotide-diphossugar_trans"/>
</dbReference>
<keyword evidence="6 16" id="KW-0808">Transferase</keyword>
<comment type="pathway">
    <text evidence="3 16">Protein modification; protein glycosylation.</text>
</comment>
<dbReference type="GO" id="GO:0046872">
    <property type="term" value="F:metal ion binding"/>
    <property type="evidence" value="ECO:0007669"/>
    <property type="project" value="UniProtKB-KW"/>
</dbReference>
<keyword evidence="15 16" id="KW-0464">Manganese</keyword>
<dbReference type="EMBL" id="JYDO01000166">
    <property type="protein sequence ID" value="KRZ68401.1"/>
    <property type="molecule type" value="Genomic_DNA"/>
</dbReference>
<evidence type="ECO:0000256" key="8">
    <source>
        <dbReference type="ARBA" id="ARBA00022723"/>
    </source>
</evidence>
<dbReference type="AlphaFoldDB" id="A0A0V1M9B4"/>
<keyword evidence="10" id="KW-0735">Signal-anchor</keyword>
<evidence type="ECO:0000256" key="2">
    <source>
        <dbReference type="ARBA" id="ARBA00004323"/>
    </source>
</evidence>
<dbReference type="Gene3D" id="3.90.550.10">
    <property type="entry name" value="Spore Coat Polysaccharide Biosynthesis Protein SpsA, Chain A"/>
    <property type="match status" value="1"/>
</dbReference>
<dbReference type="Pfam" id="PF00652">
    <property type="entry name" value="Ricin_B_lectin"/>
    <property type="match status" value="1"/>
</dbReference>
<accession>A0A0V1M9B4</accession>
<sequence length="596" mass="69061">MLRRKWRRRTGLICIIIFSFLLLWFCITNIMLYTDSGLFDIKSEMWKNEDTERKGIKMQVIVGHFNGPLPDDRSKINYTEEELNANRFAPISEMGEHGRSVNLNDNDSKLAKHLFQINQFNIVASDRIPLNRTLIDARRAACRNKTYPSVLPTTSVIIVFHNEAWSTLLRTVFSVINRSPRKLLKEIILVDDFSQRAFLKKTLDNFVVNLPVPVLIVRSKERIGLIQARILGAEKALGDVLTFLDSHCECTEGWLEPLLDRIAFDRKIAVAPVIDVINDETFQYQKGIDVYRGGFNWNLQFRWYSSPPSETPTIAGGLFAIDRQFFFEIGAYDKEMKIWGGENLEMSFRIWQCGGQLEIIPCSHVGHVFRKKSPHDFPRGNSARTLTTNLVRVAEVWMDEWKSLFYIISSAAKNISKTIDVSERKELRKRLKCKSFAWYLDNVWPDHFMPQDNAFFGRIKSQANGYCLVNKLKSVTKRKNSLDVEVCTVGFDMWQMWNLYENGYLKSDEHQCLGATEVFNGHWIVQLKECSESNSEKWIYSKSKSLLIHRQSSLCLNAPVNLAEISVVHLPTLEKCNSQHSSQFWILEDFNWKIKV</sequence>
<evidence type="ECO:0000256" key="12">
    <source>
        <dbReference type="ARBA" id="ARBA00023034"/>
    </source>
</evidence>
<evidence type="ECO:0000313" key="19">
    <source>
        <dbReference type="Proteomes" id="UP000054843"/>
    </source>
</evidence>
<keyword evidence="19" id="KW-1185">Reference proteome</keyword>
<keyword evidence="8" id="KW-0479">Metal-binding</keyword>
<evidence type="ECO:0000256" key="11">
    <source>
        <dbReference type="ARBA" id="ARBA00022989"/>
    </source>
</evidence>